<name>A0A2I0UJR8_LIMLA</name>
<dbReference type="Proteomes" id="UP000233556">
    <property type="component" value="Unassembled WGS sequence"/>
</dbReference>
<dbReference type="AlphaFoldDB" id="A0A2I0UJR8"/>
<dbReference type="EMBL" id="KZ505719">
    <property type="protein sequence ID" value="PKU46276.1"/>
    <property type="molecule type" value="Genomic_DNA"/>
</dbReference>
<feature type="region of interest" description="Disordered" evidence="1">
    <location>
        <begin position="1"/>
        <end position="75"/>
    </location>
</feature>
<reference evidence="3" key="2">
    <citation type="submission" date="2017-12" db="EMBL/GenBank/DDBJ databases">
        <title>Genome sequence of the Bar-tailed Godwit (Limosa lapponica baueri).</title>
        <authorList>
            <person name="Lima N.C.B."/>
            <person name="Parody-Merino A.M."/>
            <person name="Battley P.F."/>
            <person name="Fidler A.E."/>
            <person name="Prosdocimi F."/>
        </authorList>
    </citation>
    <scope>NUCLEOTIDE SEQUENCE [LARGE SCALE GENOMIC DNA]</scope>
</reference>
<keyword evidence="3" id="KW-1185">Reference proteome</keyword>
<accession>A0A2I0UJR8</accession>
<evidence type="ECO:0000313" key="2">
    <source>
        <dbReference type="EMBL" id="PKU46276.1"/>
    </source>
</evidence>
<protein>
    <submittedName>
        <fullName evidence="2">Protein pxr1-like</fullName>
    </submittedName>
</protein>
<organism evidence="2 3">
    <name type="scientific">Limosa lapponica baueri</name>
    <dbReference type="NCBI Taxonomy" id="1758121"/>
    <lineage>
        <taxon>Eukaryota</taxon>
        <taxon>Metazoa</taxon>
        <taxon>Chordata</taxon>
        <taxon>Craniata</taxon>
        <taxon>Vertebrata</taxon>
        <taxon>Euteleostomi</taxon>
        <taxon>Archelosauria</taxon>
        <taxon>Archosauria</taxon>
        <taxon>Dinosauria</taxon>
        <taxon>Saurischia</taxon>
        <taxon>Theropoda</taxon>
        <taxon>Coelurosauria</taxon>
        <taxon>Aves</taxon>
        <taxon>Neognathae</taxon>
        <taxon>Neoaves</taxon>
        <taxon>Charadriiformes</taxon>
        <taxon>Scolopacidae</taxon>
        <taxon>Limosa</taxon>
    </lineage>
</organism>
<reference evidence="3" key="1">
    <citation type="submission" date="2017-11" db="EMBL/GenBank/DDBJ databases">
        <authorList>
            <person name="Lima N.C."/>
            <person name="Parody-Merino A.M."/>
            <person name="Battley P.F."/>
            <person name="Fidler A.E."/>
            <person name="Prosdocimi F."/>
        </authorList>
    </citation>
    <scope>NUCLEOTIDE SEQUENCE [LARGE SCALE GENOMIC DNA]</scope>
</reference>
<gene>
    <name evidence="2" type="ORF">llap_3417</name>
</gene>
<evidence type="ECO:0000313" key="3">
    <source>
        <dbReference type="Proteomes" id="UP000233556"/>
    </source>
</evidence>
<proteinExistence type="predicted"/>
<evidence type="ECO:0000256" key="1">
    <source>
        <dbReference type="SAM" id="MobiDB-lite"/>
    </source>
</evidence>
<feature type="compositionally biased region" description="Basic and acidic residues" evidence="1">
    <location>
        <begin position="112"/>
        <end position="137"/>
    </location>
</feature>
<feature type="region of interest" description="Disordered" evidence="1">
    <location>
        <begin position="94"/>
        <end position="145"/>
    </location>
</feature>
<sequence length="145" mass="16144">MPTSSKTDPLRAKAEPISDGSSASGITYLRRGKKLLSNTSSSQKRRVRICERNNFAGTKVSEEGRGEGAQGTGREIPLHPVVKTIVRQIVHLQPLEVNGGPDTPLQPVEDPMPERRGEERRGEERRGEERRGEERCHHTTNTNLL</sequence>